<dbReference type="EMBL" id="PEBI01000001">
    <property type="protein sequence ID" value="PJM74094.1"/>
    <property type="molecule type" value="Genomic_DNA"/>
</dbReference>
<dbReference type="InterPro" id="IPR015854">
    <property type="entry name" value="ABC_transpr_LolD-like"/>
</dbReference>
<evidence type="ECO:0000256" key="2">
    <source>
        <dbReference type="SAM" id="MobiDB-lite"/>
    </source>
</evidence>
<dbReference type="Gene3D" id="3.40.50.300">
    <property type="entry name" value="P-loop containing nucleotide triphosphate hydrolases"/>
    <property type="match status" value="1"/>
</dbReference>
<dbReference type="SUPFAM" id="SSF52540">
    <property type="entry name" value="P-loop containing nucleoside triphosphate hydrolases"/>
    <property type="match status" value="1"/>
</dbReference>
<dbReference type="Proteomes" id="UP000229095">
    <property type="component" value="Unassembled WGS sequence"/>
</dbReference>
<protein>
    <recommendedName>
        <fullName evidence="3">ABC transporter domain-containing protein</fullName>
    </recommendedName>
</protein>
<feature type="compositionally biased region" description="Low complexity" evidence="2">
    <location>
        <begin position="49"/>
        <end position="79"/>
    </location>
</feature>
<name>A0A2M9HBA7_9BIFI</name>
<feature type="compositionally biased region" description="Low complexity" evidence="2">
    <location>
        <begin position="87"/>
        <end position="102"/>
    </location>
</feature>
<dbReference type="PROSITE" id="PS50893">
    <property type="entry name" value="ABC_TRANSPORTER_2"/>
    <property type="match status" value="1"/>
</dbReference>
<feature type="compositionally biased region" description="Basic and acidic residues" evidence="2">
    <location>
        <begin position="1"/>
        <end position="18"/>
    </location>
</feature>
<reference evidence="4 5" key="1">
    <citation type="submission" date="2017-10" db="EMBL/GenBank/DDBJ databases">
        <title>Draft genome sequences of strains TRE 1, TRE 9, TRE H and TRI 7, isolated from tamarins, belonging to four potential novel Bifidobacterium species.</title>
        <authorList>
            <person name="Mattarelli P."/>
            <person name="Modesto M."/>
            <person name="Puglisi E."/>
            <person name="Morelli L."/>
            <person name="Spezio C."/>
            <person name="Bonetti A."/>
            <person name="Sandri C."/>
        </authorList>
    </citation>
    <scope>NUCLEOTIDE SEQUENCE [LARGE SCALE GENOMIC DNA]</scope>
    <source>
        <strain evidence="5">TRE1</strain>
    </source>
</reference>
<accession>A0A2M9HBA7</accession>
<comment type="similarity">
    <text evidence="1">Belongs to the ABC transporter superfamily.</text>
</comment>
<organism evidence="4 5">
    <name type="scientific">Bifidobacterium primatium</name>
    <dbReference type="NCBI Taxonomy" id="2045438"/>
    <lineage>
        <taxon>Bacteria</taxon>
        <taxon>Bacillati</taxon>
        <taxon>Actinomycetota</taxon>
        <taxon>Actinomycetes</taxon>
        <taxon>Bifidobacteriales</taxon>
        <taxon>Bifidobacteriaceae</taxon>
        <taxon>Bifidobacterium</taxon>
    </lineage>
</organism>
<dbReference type="PANTHER" id="PTHR24220">
    <property type="entry name" value="IMPORT ATP-BINDING PROTEIN"/>
    <property type="match status" value="1"/>
</dbReference>
<evidence type="ECO:0000256" key="1">
    <source>
        <dbReference type="ARBA" id="ARBA00005417"/>
    </source>
</evidence>
<proteinExistence type="inferred from homology"/>
<evidence type="ECO:0000313" key="5">
    <source>
        <dbReference type="Proteomes" id="UP000229095"/>
    </source>
</evidence>
<dbReference type="OrthoDB" id="3239808at2"/>
<comment type="caution">
    <text evidence="4">The sequence shown here is derived from an EMBL/GenBank/DDBJ whole genome shotgun (WGS) entry which is preliminary data.</text>
</comment>
<dbReference type="RefSeq" id="WP_100510236.1">
    <property type="nucleotide sequence ID" value="NZ_PEBI01000001.1"/>
</dbReference>
<sequence length="386" mass="40659">MSDDKNIDDKNDDKKIAGADDIADAATTFPKFDIVYDDAVETVTLTGADDMNASDADAGADAADVESIAAESAAAGVAKAAEKAAASDDTATTDAADTADGVAAEHADDGSDTAESAEAAEAVANADGDEVVDGVSDDSDAEPAAPVEVVEAEHAASHIDSELGAGGDFAFRSYPVLALKHASYAPDSKGGDVIHDANMEFHARRLYAIWAQSEAEHVAIGGLLSGLMAPTSGKVMFKSQELNELTPAEYRGHFMGLIPQRYALRPDLSAVQNLVLTMEASGRNFLKAKPILAAEMLETVGFPEEKNDKPVRDLLEVERRKAAIARALICEANVIVIDEPTGQLGEQASHEIMKLLRRLPKRDDHCVIIITGDKALAESADHMFAL</sequence>
<dbReference type="GO" id="GO:0005524">
    <property type="term" value="F:ATP binding"/>
    <property type="evidence" value="ECO:0007669"/>
    <property type="project" value="InterPro"/>
</dbReference>
<dbReference type="InterPro" id="IPR027417">
    <property type="entry name" value="P-loop_NTPase"/>
</dbReference>
<dbReference type="GO" id="GO:0022857">
    <property type="term" value="F:transmembrane transporter activity"/>
    <property type="evidence" value="ECO:0007669"/>
    <property type="project" value="TreeGrafter"/>
</dbReference>
<feature type="domain" description="ABC transporter" evidence="3">
    <location>
        <begin position="177"/>
        <end position="386"/>
    </location>
</feature>
<dbReference type="Pfam" id="PF00005">
    <property type="entry name" value="ABC_tran"/>
    <property type="match status" value="1"/>
</dbReference>
<keyword evidence="5" id="KW-1185">Reference proteome</keyword>
<evidence type="ECO:0000313" key="4">
    <source>
        <dbReference type="EMBL" id="PJM74094.1"/>
    </source>
</evidence>
<gene>
    <name evidence="4" type="ORF">CS006_02845</name>
</gene>
<dbReference type="AlphaFoldDB" id="A0A2M9HBA7"/>
<feature type="region of interest" description="Disordered" evidence="2">
    <location>
        <begin position="49"/>
        <end position="144"/>
    </location>
</feature>
<feature type="compositionally biased region" description="Acidic residues" evidence="2">
    <location>
        <begin position="127"/>
        <end position="141"/>
    </location>
</feature>
<feature type="compositionally biased region" description="Low complexity" evidence="2">
    <location>
        <begin position="113"/>
        <end position="126"/>
    </location>
</feature>
<dbReference type="GO" id="GO:0005886">
    <property type="term" value="C:plasma membrane"/>
    <property type="evidence" value="ECO:0007669"/>
    <property type="project" value="TreeGrafter"/>
</dbReference>
<dbReference type="InterPro" id="IPR003439">
    <property type="entry name" value="ABC_transporter-like_ATP-bd"/>
</dbReference>
<evidence type="ECO:0000259" key="3">
    <source>
        <dbReference type="PROSITE" id="PS50893"/>
    </source>
</evidence>
<dbReference type="PANTHER" id="PTHR24220:SF689">
    <property type="entry name" value="LIPOPROTEIN-RELEASING SYSTEM ATP-BINDING PROTEIN LOLD"/>
    <property type="match status" value="1"/>
</dbReference>
<dbReference type="GO" id="GO:0016887">
    <property type="term" value="F:ATP hydrolysis activity"/>
    <property type="evidence" value="ECO:0007669"/>
    <property type="project" value="InterPro"/>
</dbReference>
<feature type="region of interest" description="Disordered" evidence="2">
    <location>
        <begin position="1"/>
        <end position="20"/>
    </location>
</feature>